<name>T0YE82_9ZZZZ</name>
<sequence length="90" mass="10376">MDQKRLVALDMDGVLTKHPSSWSYVHRHFGVDNSLNYAAYRSGKLSYPAFITEDVKLWLSKKNPIKGMEIMELMREIPLMDNLYAGLSEL</sequence>
<proteinExistence type="predicted"/>
<evidence type="ECO:0000313" key="1">
    <source>
        <dbReference type="EMBL" id="EQD30122.1"/>
    </source>
</evidence>
<feature type="non-terminal residue" evidence="1">
    <location>
        <position position="90"/>
    </location>
</feature>
<dbReference type="Gene3D" id="3.40.50.1000">
    <property type="entry name" value="HAD superfamily/HAD-like"/>
    <property type="match status" value="1"/>
</dbReference>
<reference evidence="1" key="1">
    <citation type="submission" date="2013-08" db="EMBL/GenBank/DDBJ databases">
        <authorList>
            <person name="Mendez C."/>
            <person name="Richter M."/>
            <person name="Ferrer M."/>
            <person name="Sanchez J."/>
        </authorList>
    </citation>
    <scope>NUCLEOTIDE SEQUENCE</scope>
</reference>
<gene>
    <name evidence="1" type="ORF">B1B_18568</name>
</gene>
<protein>
    <submittedName>
        <fullName evidence="1">Phosphoserine phosphatase</fullName>
    </submittedName>
</protein>
<comment type="caution">
    <text evidence="1">The sequence shown here is derived from an EMBL/GenBank/DDBJ whole genome shotgun (WGS) entry which is preliminary data.</text>
</comment>
<dbReference type="InterPro" id="IPR023214">
    <property type="entry name" value="HAD_sf"/>
</dbReference>
<dbReference type="AlphaFoldDB" id="T0YE82"/>
<dbReference type="EMBL" id="AUZY01012426">
    <property type="protein sequence ID" value="EQD30122.1"/>
    <property type="molecule type" value="Genomic_DNA"/>
</dbReference>
<dbReference type="SUPFAM" id="SSF56784">
    <property type="entry name" value="HAD-like"/>
    <property type="match status" value="1"/>
</dbReference>
<accession>T0YE82</accession>
<organism evidence="1">
    <name type="scientific">mine drainage metagenome</name>
    <dbReference type="NCBI Taxonomy" id="410659"/>
    <lineage>
        <taxon>unclassified sequences</taxon>
        <taxon>metagenomes</taxon>
        <taxon>ecological metagenomes</taxon>
    </lineage>
</organism>
<reference evidence="1" key="2">
    <citation type="journal article" date="2014" name="ISME J.">
        <title>Microbial stratification in low pH oxic and suboxic macroscopic growths along an acid mine drainage.</title>
        <authorList>
            <person name="Mendez-Garcia C."/>
            <person name="Mesa V."/>
            <person name="Sprenger R.R."/>
            <person name="Richter M."/>
            <person name="Diez M.S."/>
            <person name="Solano J."/>
            <person name="Bargiela R."/>
            <person name="Golyshina O.V."/>
            <person name="Manteca A."/>
            <person name="Ramos J.L."/>
            <person name="Gallego J.R."/>
            <person name="Llorente I."/>
            <person name="Martins Dos Santos V.A."/>
            <person name="Jensen O.N."/>
            <person name="Pelaez A.I."/>
            <person name="Sanchez J."/>
            <person name="Ferrer M."/>
        </authorList>
    </citation>
    <scope>NUCLEOTIDE SEQUENCE</scope>
</reference>
<dbReference type="InterPro" id="IPR036412">
    <property type="entry name" value="HAD-like_sf"/>
</dbReference>